<reference evidence="2" key="1">
    <citation type="submission" date="2020-03" db="EMBL/GenBank/DDBJ databases">
        <title>The deep terrestrial virosphere.</title>
        <authorList>
            <person name="Holmfeldt K."/>
            <person name="Nilsson E."/>
            <person name="Simone D."/>
            <person name="Lopez-Fernandez M."/>
            <person name="Wu X."/>
            <person name="de Brujin I."/>
            <person name="Lundin D."/>
            <person name="Andersson A."/>
            <person name="Bertilsson S."/>
            <person name="Dopson M."/>
        </authorList>
    </citation>
    <scope>NUCLEOTIDE SEQUENCE</scope>
    <source>
        <strain evidence="2">MM415B02748</strain>
    </source>
</reference>
<sequence>MGISPYDELHKKGKQLEGKVIQSSTALSYVPGDNSLIEYCPTCEKDTEHDGRYCISCHCNREGRTWEEDMAPRSRRETIGVLPFRKANRPKKLDPMPGRFDPGTAKWRTLG</sequence>
<accession>A0A6M3L3V3</accession>
<dbReference type="AlphaFoldDB" id="A0A6M3L3V3"/>
<name>A0A6M3L3V3_9ZZZZ</name>
<feature type="region of interest" description="Disordered" evidence="1">
    <location>
        <begin position="88"/>
        <end position="111"/>
    </location>
</feature>
<gene>
    <name evidence="2" type="ORF">MM415B02748_0009</name>
</gene>
<dbReference type="EMBL" id="MT142784">
    <property type="protein sequence ID" value="QJA88512.1"/>
    <property type="molecule type" value="Genomic_DNA"/>
</dbReference>
<evidence type="ECO:0000256" key="1">
    <source>
        <dbReference type="SAM" id="MobiDB-lite"/>
    </source>
</evidence>
<protein>
    <submittedName>
        <fullName evidence="2">Uncharacterized protein</fullName>
    </submittedName>
</protein>
<organism evidence="2">
    <name type="scientific">viral metagenome</name>
    <dbReference type="NCBI Taxonomy" id="1070528"/>
    <lineage>
        <taxon>unclassified sequences</taxon>
        <taxon>metagenomes</taxon>
        <taxon>organismal metagenomes</taxon>
    </lineage>
</organism>
<evidence type="ECO:0000313" key="2">
    <source>
        <dbReference type="EMBL" id="QJA88512.1"/>
    </source>
</evidence>
<proteinExistence type="predicted"/>